<name>R0FGZ7_9BRAS</name>
<dbReference type="Pfam" id="PF04776">
    <property type="entry name" value="protein_MS5"/>
    <property type="match status" value="1"/>
</dbReference>
<dbReference type="Proteomes" id="UP000029121">
    <property type="component" value="Unassembled WGS sequence"/>
</dbReference>
<dbReference type="OrthoDB" id="1109063at2759"/>
<dbReference type="EMBL" id="KB870810">
    <property type="protein sequence ID" value="EOA21587.1"/>
    <property type="molecule type" value="Genomic_DNA"/>
</dbReference>
<dbReference type="AlphaFoldDB" id="R0FGZ7"/>
<organism evidence="1 2">
    <name type="scientific">Capsella rubella</name>
    <dbReference type="NCBI Taxonomy" id="81985"/>
    <lineage>
        <taxon>Eukaryota</taxon>
        <taxon>Viridiplantae</taxon>
        <taxon>Streptophyta</taxon>
        <taxon>Embryophyta</taxon>
        <taxon>Tracheophyta</taxon>
        <taxon>Spermatophyta</taxon>
        <taxon>Magnoliopsida</taxon>
        <taxon>eudicotyledons</taxon>
        <taxon>Gunneridae</taxon>
        <taxon>Pentapetalae</taxon>
        <taxon>rosids</taxon>
        <taxon>malvids</taxon>
        <taxon>Brassicales</taxon>
        <taxon>Brassicaceae</taxon>
        <taxon>Camelineae</taxon>
        <taxon>Capsella</taxon>
    </lineage>
</organism>
<evidence type="ECO:0000313" key="2">
    <source>
        <dbReference type="Proteomes" id="UP000029121"/>
    </source>
</evidence>
<accession>R0FGZ7</accession>
<dbReference type="NCBIfam" id="TIGR01572">
    <property type="entry name" value="A_thl_para_3677"/>
    <property type="match status" value="1"/>
</dbReference>
<sequence length="200" mass="23139">MTHFSCRSSLQEISLLFLPQDHCLYLKLHELINLCVGEKIIRGERKTSYNVLDNKSLDHFMPELPSEDPFNGDTNRFYVLKESEVQENDWIRLYLELAVATSFRNHITHSMTNLKILKVAMEITRNLEPYNMGLEAYDAIFYIRYKDICKARVGKDVHRVAMVRRILDVHSGVFRIVGETQNLQTTKPSNAIEAGSSMVD</sequence>
<dbReference type="InterPro" id="IPR006462">
    <property type="entry name" value="MS5"/>
</dbReference>
<reference evidence="2" key="1">
    <citation type="journal article" date="2013" name="Nat. Genet.">
        <title>The Capsella rubella genome and the genomic consequences of rapid mating system evolution.</title>
        <authorList>
            <person name="Slotte T."/>
            <person name="Hazzouri K.M."/>
            <person name="Agren J.A."/>
            <person name="Koenig D."/>
            <person name="Maumus F."/>
            <person name="Guo Y.L."/>
            <person name="Steige K."/>
            <person name="Platts A.E."/>
            <person name="Escobar J.S."/>
            <person name="Newman L.K."/>
            <person name="Wang W."/>
            <person name="Mandakova T."/>
            <person name="Vello E."/>
            <person name="Smith L.M."/>
            <person name="Henz S.R."/>
            <person name="Steffen J."/>
            <person name="Takuno S."/>
            <person name="Brandvain Y."/>
            <person name="Coop G."/>
            <person name="Andolfatto P."/>
            <person name="Hu T.T."/>
            <person name="Blanchette M."/>
            <person name="Clark R.M."/>
            <person name="Quesneville H."/>
            <person name="Nordborg M."/>
            <person name="Gaut B.S."/>
            <person name="Lysak M.A."/>
            <person name="Jenkins J."/>
            <person name="Grimwood J."/>
            <person name="Chapman J."/>
            <person name="Prochnik S."/>
            <person name="Shu S."/>
            <person name="Rokhsar D."/>
            <person name="Schmutz J."/>
            <person name="Weigel D."/>
            <person name="Wright S.I."/>
        </authorList>
    </citation>
    <scope>NUCLEOTIDE SEQUENCE [LARGE SCALE GENOMIC DNA]</scope>
    <source>
        <strain evidence="2">cv. Monte Gargano</strain>
    </source>
</reference>
<protein>
    <submittedName>
        <fullName evidence="1">Uncharacterized protein</fullName>
    </submittedName>
</protein>
<gene>
    <name evidence="1" type="ORF">CARUB_v10001999mg</name>
</gene>
<proteinExistence type="predicted"/>
<dbReference type="STRING" id="81985.R0FGZ7"/>
<evidence type="ECO:0000313" key="1">
    <source>
        <dbReference type="EMBL" id="EOA21587.1"/>
    </source>
</evidence>
<keyword evidence="2" id="KW-1185">Reference proteome</keyword>